<dbReference type="PANTHER" id="PTHR23272:SF166">
    <property type="entry name" value="ZINC FINGER BED DOMAIN-CONTAINING PROTEIN RICESLEEPER 2-LIKE ISOFORM X1"/>
    <property type="match status" value="1"/>
</dbReference>
<dbReference type="InterPro" id="IPR012337">
    <property type="entry name" value="RNaseH-like_sf"/>
</dbReference>
<dbReference type="Pfam" id="PF14372">
    <property type="entry name" value="hAT-like_RNase-H"/>
    <property type="match status" value="1"/>
</dbReference>
<reference evidence="4" key="1">
    <citation type="submission" date="2013-09" db="EMBL/GenBank/DDBJ databases">
        <title>Corchorus olitorius genome sequencing.</title>
        <authorList>
            <person name="Alam M."/>
            <person name="Haque M.S."/>
            <person name="Islam M.S."/>
            <person name="Emdad E.M."/>
            <person name="Islam M.M."/>
            <person name="Ahmed B."/>
            <person name="Halim A."/>
            <person name="Hossen Q.M.M."/>
            <person name="Hossain M.Z."/>
            <person name="Ahmed R."/>
            <person name="Khan M.M."/>
            <person name="Islam R."/>
            <person name="Rashid M.M."/>
            <person name="Khan S.A."/>
            <person name="Rahman M.S."/>
            <person name="Alam M."/>
            <person name="Yahiya A.S."/>
            <person name="Khan M.S."/>
            <person name="Azam M.S."/>
            <person name="Haque T."/>
            <person name="Lashkar M.Z.H."/>
            <person name="Akhand A.I."/>
            <person name="Morshed G."/>
            <person name="Roy S."/>
            <person name="Uddin K.S."/>
            <person name="Rabeya T."/>
            <person name="Hossain A.S."/>
            <person name="Chowdhury A."/>
            <person name="Snigdha A.R."/>
            <person name="Mortoza M.S."/>
            <person name="Matin S.A."/>
            <person name="Hoque S.M.E."/>
            <person name="Islam M.K."/>
            <person name="Roy D.K."/>
            <person name="Haider R."/>
            <person name="Moosa M.M."/>
            <person name="Elias S.M."/>
            <person name="Hasan A.M."/>
            <person name="Jahan S."/>
            <person name="Shafiuddin M."/>
            <person name="Mahmood N."/>
            <person name="Shommy N.S."/>
        </authorList>
    </citation>
    <scope>NUCLEOTIDE SEQUENCE [LARGE SCALE GENOMIC DNA]</scope>
    <source>
        <strain evidence="4">cv. O-4</strain>
    </source>
</reference>
<dbReference type="STRING" id="93759.A0A1R3H9R6"/>
<feature type="region of interest" description="Disordered" evidence="1">
    <location>
        <begin position="1"/>
        <end position="25"/>
    </location>
</feature>
<organism evidence="3 4">
    <name type="scientific">Corchorus olitorius</name>
    <dbReference type="NCBI Taxonomy" id="93759"/>
    <lineage>
        <taxon>Eukaryota</taxon>
        <taxon>Viridiplantae</taxon>
        <taxon>Streptophyta</taxon>
        <taxon>Embryophyta</taxon>
        <taxon>Tracheophyta</taxon>
        <taxon>Spermatophyta</taxon>
        <taxon>Magnoliopsida</taxon>
        <taxon>eudicotyledons</taxon>
        <taxon>Gunneridae</taxon>
        <taxon>Pentapetalae</taxon>
        <taxon>rosids</taxon>
        <taxon>malvids</taxon>
        <taxon>Malvales</taxon>
        <taxon>Malvaceae</taxon>
        <taxon>Grewioideae</taxon>
        <taxon>Apeibeae</taxon>
        <taxon>Corchorus</taxon>
    </lineage>
</organism>
<comment type="caution">
    <text evidence="3">The sequence shown here is derived from an EMBL/GenBank/DDBJ whole genome shotgun (WGS) entry which is preliminary data.</text>
</comment>
<gene>
    <name evidence="3" type="ORF">COLO4_30238</name>
</gene>
<dbReference type="SUPFAM" id="SSF53098">
    <property type="entry name" value="Ribonuclease H-like"/>
    <property type="match status" value="1"/>
</dbReference>
<dbReference type="InterPro" id="IPR025525">
    <property type="entry name" value="hAT-like_transposase_RNase-H"/>
</dbReference>
<evidence type="ECO:0000313" key="3">
    <source>
        <dbReference type="EMBL" id="OMO67099.1"/>
    </source>
</evidence>
<name>A0A1R3H9R6_9ROSI</name>
<dbReference type="PANTHER" id="PTHR23272">
    <property type="entry name" value="BED FINGER-RELATED"/>
    <property type="match status" value="1"/>
</dbReference>
<evidence type="ECO:0000256" key="1">
    <source>
        <dbReference type="SAM" id="MobiDB-lite"/>
    </source>
</evidence>
<protein>
    <recommendedName>
        <fullName evidence="2">hAT-like transposase RNase-H fold domain-containing protein</fullName>
    </recommendedName>
</protein>
<dbReference type="EMBL" id="AWUE01020678">
    <property type="protein sequence ID" value="OMO67099.1"/>
    <property type="molecule type" value="Genomic_DNA"/>
</dbReference>
<dbReference type="OrthoDB" id="1873329at2759"/>
<proteinExistence type="predicted"/>
<keyword evidence="4" id="KW-1185">Reference proteome</keyword>
<dbReference type="Proteomes" id="UP000187203">
    <property type="component" value="Unassembled WGS sequence"/>
</dbReference>
<dbReference type="AlphaFoldDB" id="A0A1R3H9R6"/>
<accession>A0A1R3H9R6</accession>
<evidence type="ECO:0000313" key="4">
    <source>
        <dbReference type="Proteomes" id="UP000187203"/>
    </source>
</evidence>
<dbReference type="GO" id="GO:0003677">
    <property type="term" value="F:DNA binding"/>
    <property type="evidence" value="ECO:0007669"/>
    <property type="project" value="InterPro"/>
</dbReference>
<feature type="domain" description="hAT-like transposase RNase-H fold" evidence="2">
    <location>
        <begin position="145"/>
        <end position="243"/>
    </location>
</feature>
<sequence length="327" mass="37886">MAAQIPSVSIPSSQEDSNQNMASSTINTPQKEMRLIGGGKAKARCIHCGTTLIAESQSGRKIKFRECVAQAGLEYSKGLWLDVPTRWNSTYLMLERFLYYHSAFEVLSRTDEVFALEYLADYEFPWIEHIFQFLKPFYDITVLFSGSDYPTTNLYFENVFIIQKNIEKELLSTYVIFREMALNMKNKFSKYWEEHTMVLSFACILDPRFKLQLLQYLLPQLGSQYENSSQLILEQMKKLFEEYKLQRGNMVHSSVTNPQVQQGVQRTINSDLAGFRNFGGQSNSNKSELELYLEENREDYELQLDVLDFGRKMSSDILLSPAWQGIS</sequence>
<evidence type="ECO:0000259" key="2">
    <source>
        <dbReference type="Pfam" id="PF14372"/>
    </source>
</evidence>